<evidence type="ECO:0000256" key="4">
    <source>
        <dbReference type="ARBA" id="ARBA00022741"/>
    </source>
</evidence>
<evidence type="ECO:0000256" key="5">
    <source>
        <dbReference type="ARBA" id="ARBA00047754"/>
    </source>
</evidence>
<gene>
    <name evidence="7" type="ORF">JOL79_28735</name>
</gene>
<dbReference type="EMBL" id="JAFCNB010000023">
    <property type="protein sequence ID" value="MBP2707773.1"/>
    <property type="molecule type" value="Genomic_DNA"/>
</dbReference>
<dbReference type="EC" id="1.17.4.1" evidence="2"/>
<sequence length="175" mass="19015">MGEAATRRRVPRRRQGRTTQVTISGEDITLIATADDDGLLADVAIHWGKHGTATSGLMDMYALAVTIAVRHHVPLTELVAEHRSMYFAPSGATDDPDLPVVRSPIDWVVRRLALDWLPYAERTQLGVLTLQERLGVAQEHLDAESFALTSGTAPADPLDGDRWMLATTIGAPPGQ</sequence>
<feature type="domain" description="TSCPD" evidence="6">
    <location>
        <begin position="10"/>
        <end position="113"/>
    </location>
</feature>
<dbReference type="Pfam" id="PF12637">
    <property type="entry name" value="TSCPD"/>
    <property type="match status" value="1"/>
</dbReference>
<comment type="similarity">
    <text evidence="1">Belongs to the ribonucleoside diphosphate reductase class-2 family.</text>
</comment>
<evidence type="ECO:0000313" key="8">
    <source>
        <dbReference type="Proteomes" id="UP000674234"/>
    </source>
</evidence>
<dbReference type="AlphaFoldDB" id="A0A941AMY6"/>
<proteinExistence type="inferred from homology"/>
<name>A0A941AMY6_9ACTN</name>
<dbReference type="Proteomes" id="UP000674234">
    <property type="component" value="Unassembled WGS sequence"/>
</dbReference>
<reference evidence="7" key="1">
    <citation type="submission" date="2021-02" db="EMBL/GenBank/DDBJ databases">
        <title>Draft genome sequence of Microbispora sp. RL4-1S isolated from rice leaves in Thailand.</title>
        <authorList>
            <person name="Muangham S."/>
            <person name="Duangmal K."/>
        </authorList>
    </citation>
    <scope>NUCLEOTIDE SEQUENCE</scope>
    <source>
        <strain evidence="7">RL4-1S</strain>
    </source>
</reference>
<keyword evidence="3" id="KW-0237">DNA synthesis</keyword>
<evidence type="ECO:0000256" key="1">
    <source>
        <dbReference type="ARBA" id="ARBA00007405"/>
    </source>
</evidence>
<comment type="catalytic activity">
    <reaction evidence="5">
        <text>a 2'-deoxyribonucleoside 5'-diphosphate + [thioredoxin]-disulfide + H2O = a ribonucleoside 5'-diphosphate + [thioredoxin]-dithiol</text>
        <dbReference type="Rhea" id="RHEA:23252"/>
        <dbReference type="Rhea" id="RHEA-COMP:10698"/>
        <dbReference type="Rhea" id="RHEA-COMP:10700"/>
        <dbReference type="ChEBI" id="CHEBI:15377"/>
        <dbReference type="ChEBI" id="CHEBI:29950"/>
        <dbReference type="ChEBI" id="CHEBI:50058"/>
        <dbReference type="ChEBI" id="CHEBI:57930"/>
        <dbReference type="ChEBI" id="CHEBI:73316"/>
        <dbReference type="EC" id="1.17.4.1"/>
    </reaction>
</comment>
<dbReference type="RefSeq" id="WP_210159038.1">
    <property type="nucleotide sequence ID" value="NZ_JAFCNB010000023.1"/>
</dbReference>
<dbReference type="InterPro" id="IPR024434">
    <property type="entry name" value="TSCPD_dom"/>
</dbReference>
<evidence type="ECO:0000259" key="6">
    <source>
        <dbReference type="Pfam" id="PF12637"/>
    </source>
</evidence>
<accession>A0A941AMY6</accession>
<comment type="caution">
    <text evidence="7">The sequence shown here is derived from an EMBL/GenBank/DDBJ whole genome shotgun (WGS) entry which is preliminary data.</text>
</comment>
<keyword evidence="8" id="KW-1185">Reference proteome</keyword>
<evidence type="ECO:0000256" key="3">
    <source>
        <dbReference type="ARBA" id="ARBA00022634"/>
    </source>
</evidence>
<keyword evidence="4" id="KW-0547">Nucleotide-binding</keyword>
<organism evidence="7 8">
    <name type="scientific">Microbispora oryzae</name>
    <dbReference type="NCBI Taxonomy" id="2806554"/>
    <lineage>
        <taxon>Bacteria</taxon>
        <taxon>Bacillati</taxon>
        <taxon>Actinomycetota</taxon>
        <taxon>Actinomycetes</taxon>
        <taxon>Streptosporangiales</taxon>
        <taxon>Streptosporangiaceae</taxon>
        <taxon>Microbispora</taxon>
    </lineage>
</organism>
<protein>
    <recommendedName>
        <fullName evidence="2">ribonucleoside-diphosphate reductase</fullName>
        <ecNumber evidence="2">1.17.4.1</ecNumber>
    </recommendedName>
</protein>
<evidence type="ECO:0000313" key="7">
    <source>
        <dbReference type="EMBL" id="MBP2707773.1"/>
    </source>
</evidence>
<evidence type="ECO:0000256" key="2">
    <source>
        <dbReference type="ARBA" id="ARBA00012274"/>
    </source>
</evidence>